<proteinExistence type="predicted"/>
<organism evidence="2 3">
    <name type="scientific">Gluconacetobacter diazotrophicus (strain ATCC 49037 / DSM 5601 / CCUG 37298 / CIP 103539 / LMG 7603 / PAl5)</name>
    <dbReference type="NCBI Taxonomy" id="272568"/>
    <lineage>
        <taxon>Bacteria</taxon>
        <taxon>Pseudomonadati</taxon>
        <taxon>Pseudomonadota</taxon>
        <taxon>Alphaproteobacteria</taxon>
        <taxon>Acetobacterales</taxon>
        <taxon>Acetobacteraceae</taxon>
        <taxon>Gluconacetobacter</taxon>
    </lineage>
</organism>
<evidence type="ECO:0000313" key="2">
    <source>
        <dbReference type="EMBL" id="CAP54591.1"/>
    </source>
</evidence>
<dbReference type="Proteomes" id="UP000001176">
    <property type="component" value="Chromosome"/>
</dbReference>
<accession>A9H8Y7</accession>
<keyword evidence="1" id="KW-1133">Transmembrane helix</keyword>
<dbReference type="AlphaFoldDB" id="A9H8Y7"/>
<feature type="transmembrane region" description="Helical" evidence="1">
    <location>
        <begin position="45"/>
        <end position="65"/>
    </location>
</feature>
<feature type="transmembrane region" description="Helical" evidence="1">
    <location>
        <begin position="117"/>
        <end position="135"/>
    </location>
</feature>
<sequence length="184" mass="20722">MLCGTDSSIRKTPMYHPFAFMRLPYSVLTALDSRMYHYWMQPVHYLVRIVHILSMSGFFGIEMIFDFALFRRNGQATLGAVSRLIMPWVHWMFGVAMVSGVALFFYDPVRIGSRGYLSPKLLLIALALGLVALVHRRIYQPSMGGRPAGLPRSRVVAVASLLLWTGVIVLSCLNSEGVPKVFLR</sequence>
<keyword evidence="1" id="KW-0812">Transmembrane</keyword>
<evidence type="ECO:0000256" key="1">
    <source>
        <dbReference type="SAM" id="Phobius"/>
    </source>
</evidence>
<reference evidence="2 3" key="1">
    <citation type="journal article" date="2009" name="BMC Genomics">
        <title>Complete genome sequence of the sugarcane nitrogen-fixing endophyte Gluconacetobacter diazotrophicus Pal5.</title>
        <authorList>
            <person name="Bertalan M."/>
            <person name="Albano R."/>
            <person name="Padua V."/>
            <person name="Rouws L."/>
            <person name="Rojas C."/>
            <person name="Hemerly A."/>
            <person name="Teixeira K."/>
            <person name="Schwab S."/>
            <person name="Araujo J."/>
            <person name="Oliveira A."/>
            <person name="Franca L."/>
            <person name="Magalhaes V."/>
            <person name="Alqueres S."/>
            <person name="Cardoso A."/>
            <person name="Almeida W."/>
            <person name="Loureiro M.M."/>
            <person name="Nogueira E."/>
            <person name="Cidade D."/>
            <person name="Oliveira D."/>
            <person name="Simao T."/>
            <person name="Macedo J."/>
            <person name="Valadao A."/>
            <person name="Dreschsel M."/>
            <person name="Freitas F."/>
            <person name="Vidal M."/>
            <person name="Guedes H."/>
            <person name="Rodrigues E."/>
            <person name="Meneses C."/>
            <person name="Brioso P."/>
            <person name="Pozzer L."/>
            <person name="Figueiredo D."/>
            <person name="Montano H."/>
            <person name="Junior J."/>
            <person name="Filho G."/>
            <person name="Flores V."/>
            <person name="Ferreira B."/>
            <person name="Branco A."/>
            <person name="Gonzalez P."/>
            <person name="Guillobel H."/>
            <person name="Lemos M."/>
            <person name="Seibel L."/>
            <person name="Macedo J."/>
            <person name="Alves-Ferreira M."/>
            <person name="Sachetto-Martins G."/>
            <person name="Coelho A."/>
            <person name="Santos E."/>
            <person name="Amaral G."/>
            <person name="Neves A."/>
            <person name="Pacheco A.B."/>
            <person name="Carvalho D."/>
            <person name="Lery L."/>
            <person name="Bisch P."/>
            <person name="Rossle S.C."/>
            <person name="Urmenyi T."/>
            <person name="Kruger W.V."/>
            <person name="Martins O."/>
            <person name="Baldani J.I."/>
            <person name="Ferreira P.C."/>
        </authorList>
    </citation>
    <scope>NUCLEOTIDE SEQUENCE [LARGE SCALE GENOMIC DNA]</scope>
    <source>
        <strain evidence="3">ATCC 49037 / DSM 5601 / CCUG 37298 / CIP 103539 / LMG 7603 / PAl5</strain>
    </source>
</reference>
<keyword evidence="1" id="KW-0472">Membrane</keyword>
<name>A9H8Y7_GLUDA</name>
<dbReference type="EMBL" id="AM889285">
    <property type="protein sequence ID" value="CAP54591.1"/>
    <property type="molecule type" value="Genomic_DNA"/>
</dbReference>
<gene>
    <name evidence="2" type="ordered locus">GDI0648</name>
</gene>
<feature type="transmembrane region" description="Helical" evidence="1">
    <location>
        <begin position="85"/>
        <end position="105"/>
    </location>
</feature>
<keyword evidence="3" id="KW-1185">Reference proteome</keyword>
<feature type="transmembrane region" description="Helical" evidence="1">
    <location>
        <begin position="155"/>
        <end position="174"/>
    </location>
</feature>
<evidence type="ECO:0000313" key="3">
    <source>
        <dbReference type="Proteomes" id="UP000001176"/>
    </source>
</evidence>
<protein>
    <submittedName>
        <fullName evidence="2">Putative membrane protein</fullName>
    </submittedName>
</protein>
<dbReference type="KEGG" id="gdi:GDI0648"/>